<dbReference type="EMBL" id="CAKOFQ010007017">
    <property type="protein sequence ID" value="CAH1987316.1"/>
    <property type="molecule type" value="Genomic_DNA"/>
</dbReference>
<organism evidence="1 2">
    <name type="scientific">Acanthoscelides obtectus</name>
    <name type="common">Bean weevil</name>
    <name type="synonym">Bruchus obtectus</name>
    <dbReference type="NCBI Taxonomy" id="200917"/>
    <lineage>
        <taxon>Eukaryota</taxon>
        <taxon>Metazoa</taxon>
        <taxon>Ecdysozoa</taxon>
        <taxon>Arthropoda</taxon>
        <taxon>Hexapoda</taxon>
        <taxon>Insecta</taxon>
        <taxon>Pterygota</taxon>
        <taxon>Neoptera</taxon>
        <taxon>Endopterygota</taxon>
        <taxon>Coleoptera</taxon>
        <taxon>Polyphaga</taxon>
        <taxon>Cucujiformia</taxon>
        <taxon>Chrysomeloidea</taxon>
        <taxon>Chrysomelidae</taxon>
        <taxon>Bruchinae</taxon>
        <taxon>Bruchini</taxon>
        <taxon>Acanthoscelides</taxon>
    </lineage>
</organism>
<name>A0A9P0L212_ACAOB</name>
<sequence length="49" mass="6049">MHMTMENGSIRLWVKTSFIRFPKQSLIFFNLKMLTHIQDIHFEDRLLHF</sequence>
<proteinExistence type="predicted"/>
<comment type="caution">
    <text evidence="1">The sequence shown here is derived from an EMBL/GenBank/DDBJ whole genome shotgun (WGS) entry which is preliminary data.</text>
</comment>
<protein>
    <submittedName>
        <fullName evidence="1">Uncharacterized protein</fullName>
    </submittedName>
</protein>
<dbReference type="AlphaFoldDB" id="A0A9P0L212"/>
<dbReference type="Proteomes" id="UP001152888">
    <property type="component" value="Unassembled WGS sequence"/>
</dbReference>
<reference evidence="1" key="1">
    <citation type="submission" date="2022-03" db="EMBL/GenBank/DDBJ databases">
        <authorList>
            <person name="Sayadi A."/>
        </authorList>
    </citation>
    <scope>NUCLEOTIDE SEQUENCE</scope>
</reference>
<accession>A0A9P0L212</accession>
<evidence type="ECO:0000313" key="2">
    <source>
        <dbReference type="Proteomes" id="UP001152888"/>
    </source>
</evidence>
<evidence type="ECO:0000313" key="1">
    <source>
        <dbReference type="EMBL" id="CAH1987316.1"/>
    </source>
</evidence>
<gene>
    <name evidence="1" type="ORF">ACAOBT_LOCUS17777</name>
</gene>
<keyword evidence="2" id="KW-1185">Reference proteome</keyword>